<dbReference type="InterPro" id="IPR025610">
    <property type="entry name" value="MYC/MYB_N"/>
</dbReference>
<dbReference type="GO" id="GO:0005634">
    <property type="term" value="C:nucleus"/>
    <property type="evidence" value="ECO:0007669"/>
    <property type="project" value="UniProtKB-SubCell"/>
</dbReference>
<dbReference type="PANTHER" id="PTHR46196">
    <property type="entry name" value="TRANSCRIPTION FACTOR BHLH155-LIKE ISOFORM X1-RELATED"/>
    <property type="match status" value="1"/>
</dbReference>
<accession>A0ABD3TTA9</accession>
<evidence type="ECO:0000259" key="6">
    <source>
        <dbReference type="PROSITE" id="PS50888"/>
    </source>
</evidence>
<dbReference type="AlphaFoldDB" id="A0ABD3TTA9"/>
<protein>
    <recommendedName>
        <fullName evidence="6">BHLH domain-containing protein</fullName>
    </recommendedName>
</protein>
<gene>
    <name evidence="7" type="ORF">ACJIZ3_024079</name>
</gene>
<dbReference type="EMBL" id="JBJXBP010000003">
    <property type="protein sequence ID" value="KAL3839488.1"/>
    <property type="molecule type" value="Genomic_DNA"/>
</dbReference>
<dbReference type="Pfam" id="PF23176">
    <property type="entry name" value="bHLH_LHW"/>
    <property type="match status" value="1"/>
</dbReference>
<comment type="caution">
    <text evidence="7">The sequence shown here is derived from an EMBL/GenBank/DDBJ whole genome shotgun (WGS) entry which is preliminary data.</text>
</comment>
<evidence type="ECO:0000256" key="3">
    <source>
        <dbReference type="ARBA" id="ARBA00023163"/>
    </source>
</evidence>
<evidence type="ECO:0000313" key="7">
    <source>
        <dbReference type="EMBL" id="KAL3839488.1"/>
    </source>
</evidence>
<organism evidence="7 8">
    <name type="scientific">Penstemon smallii</name>
    <dbReference type="NCBI Taxonomy" id="265156"/>
    <lineage>
        <taxon>Eukaryota</taxon>
        <taxon>Viridiplantae</taxon>
        <taxon>Streptophyta</taxon>
        <taxon>Embryophyta</taxon>
        <taxon>Tracheophyta</taxon>
        <taxon>Spermatophyta</taxon>
        <taxon>Magnoliopsida</taxon>
        <taxon>eudicotyledons</taxon>
        <taxon>Gunneridae</taxon>
        <taxon>Pentapetalae</taxon>
        <taxon>asterids</taxon>
        <taxon>lamiids</taxon>
        <taxon>Lamiales</taxon>
        <taxon>Plantaginaceae</taxon>
        <taxon>Cheloneae</taxon>
        <taxon>Penstemon</taxon>
    </lineage>
</organism>
<dbReference type="InterPro" id="IPR011598">
    <property type="entry name" value="bHLH_dom"/>
</dbReference>
<proteinExistence type="predicted"/>
<evidence type="ECO:0000256" key="1">
    <source>
        <dbReference type="ARBA" id="ARBA00004123"/>
    </source>
</evidence>
<evidence type="ECO:0000256" key="2">
    <source>
        <dbReference type="ARBA" id="ARBA00023015"/>
    </source>
</evidence>
<feature type="region of interest" description="Disordered" evidence="5">
    <location>
        <begin position="463"/>
        <end position="484"/>
    </location>
</feature>
<comment type="subcellular location">
    <subcellularLocation>
        <location evidence="1">Nucleus</location>
    </subcellularLocation>
</comment>
<keyword evidence="8" id="KW-1185">Reference proteome</keyword>
<evidence type="ECO:0000256" key="4">
    <source>
        <dbReference type="ARBA" id="ARBA00023242"/>
    </source>
</evidence>
<dbReference type="SUPFAM" id="SSF47459">
    <property type="entry name" value="HLH, helix-loop-helix DNA-binding domain"/>
    <property type="match status" value="1"/>
</dbReference>
<feature type="domain" description="BHLH" evidence="6">
    <location>
        <begin position="548"/>
        <end position="597"/>
    </location>
</feature>
<evidence type="ECO:0000256" key="5">
    <source>
        <dbReference type="SAM" id="MobiDB-lite"/>
    </source>
</evidence>
<dbReference type="Proteomes" id="UP001634393">
    <property type="component" value="Unassembled WGS sequence"/>
</dbReference>
<reference evidence="7 8" key="1">
    <citation type="submission" date="2024-12" db="EMBL/GenBank/DDBJ databases">
        <title>The unique morphological basis and parallel evolutionary history of personate flowers in Penstemon.</title>
        <authorList>
            <person name="Depatie T.H."/>
            <person name="Wessinger C.A."/>
        </authorList>
    </citation>
    <scope>NUCLEOTIDE SEQUENCE [LARGE SCALE GENOMIC DNA]</scope>
    <source>
        <strain evidence="7">WTNN_2</strain>
        <tissue evidence="7">Leaf</tissue>
    </source>
</reference>
<dbReference type="InterPro" id="IPR043561">
    <property type="entry name" value="LHW-like"/>
</dbReference>
<sequence length="734" mass="81815">MGINSSLRSFLQSLCCNSPWNYAVFWKLKHQNEMILVWEDGFCDIPKPRNPMVCSIEGFFMENSNTILSSDFIPSVLDGNPGDPVGLAVTEMSSASHVVGNGVVGKAALTGNALWTYSDNVGTEVIDSVLVPEYPYEWLLQFAAGIKTVLLLPVIPHGVLQLGSVELVAEDKTVVASIKAKFETHQISNGYNQEPSIQQLSCVSSFKENLEESLTITKEKENDNQKNTHAIRTKDSSLFANQMIPVSTVQDLWSASQWGVTDTLENAFSSEISWQSLGMFDGPEPCQLSCEGDKSVLIENNILESFNLDEKVRPFTSSDNSNWRMYGDFANELMDFPAVEGASEPNFVGNDFDNAICESESNFFSFPWDSELQKAFGQSVISESNHFTYDSSISCHNMAYSSIHDRDPSYSVDMSGVESAGITVKENEVENLLASLITNACSSSDDNSSEKSNLISSKILSSKHLASSKRPSQPKRSASPEGETIPWSFLTSSFISQGRNVSCNFSAQVTSVGSKVSELDDNLKQRKGYDSLNPVKVSRLPTTNKRRVRALDNQKPRPRDRQLIQDRIKELRDLVPDSEKCSIDGLLDKTIKHMHFLRSVTDQADKLRHQDLKEEADEKITKTAEVNCSPQNGKSWAVELGGEQQLCPIVVKDLDHPGHMLIEMLCTDHFRFLEIADVIYRLQLTILKGVMEDKSDNSWARFVVQASGSFHRLDIFWPLMQLLQQSRTLVSGKI</sequence>
<keyword evidence="3" id="KW-0804">Transcription</keyword>
<evidence type="ECO:0000313" key="8">
    <source>
        <dbReference type="Proteomes" id="UP001634393"/>
    </source>
</evidence>
<name>A0ABD3TTA9_9LAMI</name>
<dbReference type="PROSITE" id="PS50888">
    <property type="entry name" value="BHLH"/>
    <property type="match status" value="1"/>
</dbReference>
<keyword evidence="4" id="KW-0539">Nucleus</keyword>
<keyword evidence="2" id="KW-0805">Transcription regulation</keyword>
<dbReference type="PANTHER" id="PTHR46196:SF3">
    <property type="entry name" value="TRANSCRIPTION FACTOR LHW-LIKE ISOFORM X1"/>
    <property type="match status" value="1"/>
</dbReference>
<dbReference type="InterPro" id="IPR036638">
    <property type="entry name" value="HLH_DNA-bd_sf"/>
</dbReference>
<dbReference type="Pfam" id="PF14215">
    <property type="entry name" value="bHLH-MYC_N"/>
    <property type="match status" value="1"/>
</dbReference>